<name>A0AAD8KRV7_TARER</name>
<gene>
    <name evidence="2" type="ORF">QVD17_19948</name>
</gene>
<keyword evidence="3" id="KW-1185">Reference proteome</keyword>
<evidence type="ECO:0000256" key="1">
    <source>
        <dbReference type="SAM" id="MobiDB-lite"/>
    </source>
</evidence>
<organism evidence="2 3">
    <name type="scientific">Tagetes erecta</name>
    <name type="common">African marigold</name>
    <dbReference type="NCBI Taxonomy" id="13708"/>
    <lineage>
        <taxon>Eukaryota</taxon>
        <taxon>Viridiplantae</taxon>
        <taxon>Streptophyta</taxon>
        <taxon>Embryophyta</taxon>
        <taxon>Tracheophyta</taxon>
        <taxon>Spermatophyta</taxon>
        <taxon>Magnoliopsida</taxon>
        <taxon>eudicotyledons</taxon>
        <taxon>Gunneridae</taxon>
        <taxon>Pentapetalae</taxon>
        <taxon>asterids</taxon>
        <taxon>campanulids</taxon>
        <taxon>Asterales</taxon>
        <taxon>Asteraceae</taxon>
        <taxon>Asteroideae</taxon>
        <taxon>Heliantheae alliance</taxon>
        <taxon>Tageteae</taxon>
        <taxon>Tagetes</taxon>
    </lineage>
</organism>
<sequence>MVTVASNDFARKIKIIDGKPIPSSLKKSDSTTVNTSTEGLDAMMNPKVSFVQDPSKSANNDKPMNVGNGSYAGTLKSESIKQEAKFMFMENPEIQPGVDMKD</sequence>
<comment type="caution">
    <text evidence="2">The sequence shown here is derived from an EMBL/GenBank/DDBJ whole genome shotgun (WGS) entry which is preliminary data.</text>
</comment>
<proteinExistence type="predicted"/>
<protein>
    <submittedName>
        <fullName evidence="2">Uncharacterized protein</fullName>
    </submittedName>
</protein>
<dbReference type="AlphaFoldDB" id="A0AAD8KRV7"/>
<reference evidence="2" key="1">
    <citation type="journal article" date="2023" name="bioRxiv">
        <title>Improved chromosome-level genome assembly for marigold (Tagetes erecta).</title>
        <authorList>
            <person name="Jiang F."/>
            <person name="Yuan L."/>
            <person name="Wang S."/>
            <person name="Wang H."/>
            <person name="Xu D."/>
            <person name="Wang A."/>
            <person name="Fan W."/>
        </authorList>
    </citation>
    <scope>NUCLEOTIDE SEQUENCE</scope>
    <source>
        <strain evidence="2">WSJ</strain>
        <tissue evidence="2">Leaf</tissue>
    </source>
</reference>
<evidence type="ECO:0000313" key="3">
    <source>
        <dbReference type="Proteomes" id="UP001229421"/>
    </source>
</evidence>
<evidence type="ECO:0000313" key="2">
    <source>
        <dbReference type="EMBL" id="KAK1424615.1"/>
    </source>
</evidence>
<dbReference type="EMBL" id="JAUHHV010000005">
    <property type="protein sequence ID" value="KAK1424615.1"/>
    <property type="molecule type" value="Genomic_DNA"/>
</dbReference>
<feature type="region of interest" description="Disordered" evidence="1">
    <location>
        <begin position="21"/>
        <end position="40"/>
    </location>
</feature>
<dbReference type="Proteomes" id="UP001229421">
    <property type="component" value="Unassembled WGS sequence"/>
</dbReference>
<accession>A0AAD8KRV7</accession>